<proteinExistence type="predicted"/>
<comment type="caution">
    <text evidence="2">The sequence shown here is derived from an EMBL/GenBank/DDBJ whole genome shotgun (WGS) entry which is preliminary data.</text>
</comment>
<dbReference type="EMBL" id="BMXF01000004">
    <property type="protein sequence ID" value="GHB80746.1"/>
    <property type="molecule type" value="Genomic_DNA"/>
</dbReference>
<feature type="chain" id="PRO_5035185523" evidence="1">
    <location>
        <begin position="21"/>
        <end position="223"/>
    </location>
</feature>
<name>A0A8J3D6F6_9BACT</name>
<evidence type="ECO:0000256" key="1">
    <source>
        <dbReference type="SAM" id="SignalP"/>
    </source>
</evidence>
<sequence length="223" mass="25953">MRSATYLSVLLLFSITTAFGQQEISYDSTTDVHRFTFRGQQYDYRTDNQNNSYRTVGIKGSPFLFADWQSGTLPTHKGNALRFPLNYNMVEDYVVVSVDSVEKIIYPESFRIGDRLFVRLKNQYYEALYSGISTKLLRRYNARLDKVERNGYNENVSYDYEYFKSEDLFLQEPEGSIISVKLNERNLLSKLPDAKIASEIIKNHNLNLRSEQDVVALLTKLEM</sequence>
<feature type="signal peptide" evidence="1">
    <location>
        <begin position="1"/>
        <end position="20"/>
    </location>
</feature>
<dbReference type="Proteomes" id="UP000598271">
    <property type="component" value="Unassembled WGS sequence"/>
</dbReference>
<protein>
    <submittedName>
        <fullName evidence="2">Uncharacterized protein</fullName>
    </submittedName>
</protein>
<evidence type="ECO:0000313" key="2">
    <source>
        <dbReference type="EMBL" id="GHB80746.1"/>
    </source>
</evidence>
<accession>A0A8J3D6F6</accession>
<organism evidence="2 3">
    <name type="scientific">Persicitalea jodogahamensis</name>
    <dbReference type="NCBI Taxonomy" id="402147"/>
    <lineage>
        <taxon>Bacteria</taxon>
        <taxon>Pseudomonadati</taxon>
        <taxon>Bacteroidota</taxon>
        <taxon>Cytophagia</taxon>
        <taxon>Cytophagales</taxon>
        <taxon>Spirosomataceae</taxon>
        <taxon>Persicitalea</taxon>
    </lineage>
</organism>
<gene>
    <name evidence="2" type="ORF">GCM10007390_39060</name>
</gene>
<dbReference type="AlphaFoldDB" id="A0A8J3D6F6"/>
<keyword evidence="3" id="KW-1185">Reference proteome</keyword>
<reference evidence="2 3" key="1">
    <citation type="journal article" date="2014" name="Int. J. Syst. Evol. Microbiol.">
        <title>Complete genome sequence of Corynebacterium casei LMG S-19264T (=DSM 44701T), isolated from a smear-ripened cheese.</title>
        <authorList>
            <consortium name="US DOE Joint Genome Institute (JGI-PGF)"/>
            <person name="Walter F."/>
            <person name="Albersmeier A."/>
            <person name="Kalinowski J."/>
            <person name="Ruckert C."/>
        </authorList>
    </citation>
    <scope>NUCLEOTIDE SEQUENCE [LARGE SCALE GENOMIC DNA]</scope>
    <source>
        <strain evidence="2 3">KCTC 12866</strain>
    </source>
</reference>
<keyword evidence="1" id="KW-0732">Signal</keyword>
<evidence type="ECO:0000313" key="3">
    <source>
        <dbReference type="Proteomes" id="UP000598271"/>
    </source>
</evidence>
<dbReference type="RefSeq" id="WP_189566359.1">
    <property type="nucleotide sequence ID" value="NZ_BMXF01000004.1"/>
</dbReference>